<comment type="similarity">
    <text evidence="1">Belongs to the VgrG protein family.</text>
</comment>
<dbReference type="Proteomes" id="UP000525298">
    <property type="component" value="Unassembled WGS sequence"/>
</dbReference>
<dbReference type="InterPro" id="IPR037026">
    <property type="entry name" value="Vgr_OB-fold_dom_sf"/>
</dbReference>
<dbReference type="Pfam" id="PF05954">
    <property type="entry name" value="Phage_GPD"/>
    <property type="match status" value="1"/>
</dbReference>
<dbReference type="Gene3D" id="4.10.220.110">
    <property type="match status" value="1"/>
</dbReference>
<dbReference type="RefSeq" id="WP_181549922.1">
    <property type="nucleotide sequence ID" value="NZ_JACDUS010000001.1"/>
</dbReference>
<evidence type="ECO:0000313" key="4">
    <source>
        <dbReference type="Proteomes" id="UP000525298"/>
    </source>
</evidence>
<evidence type="ECO:0000256" key="1">
    <source>
        <dbReference type="ARBA" id="ARBA00005558"/>
    </source>
</evidence>
<feature type="domain" description="Gp5/Type VI secretion system Vgr protein OB-fold" evidence="2">
    <location>
        <begin position="410"/>
        <end position="458"/>
    </location>
</feature>
<dbReference type="NCBIfam" id="TIGR03361">
    <property type="entry name" value="VI_Rhs_Vgr"/>
    <property type="match status" value="1"/>
</dbReference>
<name>A0A7W0C6V4_9BACT</name>
<dbReference type="InterPro" id="IPR006531">
    <property type="entry name" value="Gp5/Vgr_OB"/>
</dbReference>
<dbReference type="SUPFAM" id="SSF69349">
    <property type="entry name" value="Phage fibre proteins"/>
    <property type="match status" value="1"/>
</dbReference>
<dbReference type="InterPro" id="IPR006533">
    <property type="entry name" value="T6SS_Vgr_RhsGE"/>
</dbReference>
<keyword evidence="4" id="KW-1185">Reference proteome</keyword>
<dbReference type="Gene3D" id="2.40.50.230">
    <property type="entry name" value="Gp5 N-terminal domain"/>
    <property type="match status" value="1"/>
</dbReference>
<comment type="caution">
    <text evidence="3">The sequence shown here is derived from an EMBL/GenBank/DDBJ whole genome shotgun (WGS) entry which is preliminary data.</text>
</comment>
<protein>
    <submittedName>
        <fullName evidence="3">Type VI secretion system VgrG family protein</fullName>
    </submittedName>
</protein>
<dbReference type="Gene3D" id="3.55.50.10">
    <property type="entry name" value="Baseplate protein-like domains"/>
    <property type="match status" value="1"/>
</dbReference>
<reference evidence="3 4" key="1">
    <citation type="submission" date="2020-07" db="EMBL/GenBank/DDBJ databases">
        <title>Genomic Encyclopedia of Type Strains, Phase IV (KMG-IV): sequencing the most valuable type-strain genomes for metagenomic binning, comparative biology and taxonomic classification.</title>
        <authorList>
            <person name="Goeker M."/>
        </authorList>
    </citation>
    <scope>NUCLEOTIDE SEQUENCE [LARGE SCALE GENOMIC DNA]</scope>
    <source>
        <strain evidence="3 4">DSM 17721</strain>
    </source>
</reference>
<dbReference type="EMBL" id="JACDUS010000001">
    <property type="protein sequence ID" value="MBA2880273.1"/>
    <property type="molecule type" value="Genomic_DNA"/>
</dbReference>
<sequence length="917" mass="103143">MAANEKRFSFVSLGIPGDIFGVVRFSGTEGLSRIYEFDIQLVSADIELDLNEIIQNPARLTFLREEGNICFNGIVSEFEQLHQVGAMCFYKARLVPRIWWLTQTPFNQVFLDKSVPEIIGQVLRSGGLMNDDFDIRLEGTYRKWEYVCQYRETHMHFVRRLMEREGMYYYFEQTASGEKLIITDTRMAHTYMAEGRSIYYSPPSGLDTLYREEVIKNFFCRQKMVPKSVHLRDHNFGRPELPLEGSADVFEEGHGQVYFYGDHFTSPEQAGRLTRIRAESYQCWMQTFFGDTTIPFLRPGYTFHLDKHFRAAFNQDYLTVEVSHQGNQASFMLAGLPGQLSEQETSPAYVNRVTALPASVQFRPERKAEKPRFYGTLNARIDAAGDGTYAELDAEGRYKVILPFDRSGRSGGKASAWIRMMQPYAGSNQGMHFPLHKGTEVLLTFIEGDPDRPVIAGAVPTPQAISPVNERNQTKSMIQTGRGNLLGGNNYIEFEDKNRHEAIRIHSPGDLWREAQNRYGEYHAYDPQDSLSDGREPKIEDLKSNFGQGSGCNPTGMIDIHNSHQPQANFFSDVFRKAHVHLSSLDTVNLQEGNIYDFGGYWNYNLGNCYVEEHLDQSPELNKEHDYDLLDAGGPNWNGWRTVKSEEHGGSTNQLIDLAHEASDSWKNIWVEKHFGDAYEYTEGSTISVTKGSSQEIQVGGRHVEEKYNGKGKKTLYSVSEKGKTEETKWCSHTGNMLSYSISQKQPNAVHSFDFNWANTMSMDMKFAASTSLDFTMAASTAFHFTMASSLAFDFKRAATLDLTVAKGLQTEIGSYTGGKIGLSSFKGLSLNAAMHQAAAIDLSSYQGLKLGLESFKGLSLSVETGLAIAIKCDLRTTAKIDIDNNDGKLSVKAGGLLEFAKETSLKAAVDTLRVRM</sequence>
<evidence type="ECO:0000259" key="2">
    <source>
        <dbReference type="Pfam" id="PF04717"/>
    </source>
</evidence>
<organism evidence="3 4">
    <name type="scientific">Desulfosalsimonas propionicica</name>
    <dbReference type="NCBI Taxonomy" id="332175"/>
    <lineage>
        <taxon>Bacteria</taxon>
        <taxon>Pseudomonadati</taxon>
        <taxon>Thermodesulfobacteriota</taxon>
        <taxon>Desulfobacteria</taxon>
        <taxon>Desulfobacterales</taxon>
        <taxon>Desulfosalsimonadaceae</taxon>
        <taxon>Desulfosalsimonas</taxon>
    </lineage>
</organism>
<gene>
    <name evidence="3" type="ORF">HNR65_000580</name>
</gene>
<evidence type="ECO:0000313" key="3">
    <source>
        <dbReference type="EMBL" id="MBA2880273.1"/>
    </source>
</evidence>
<dbReference type="SUPFAM" id="SSF69255">
    <property type="entry name" value="gp5 N-terminal domain-like"/>
    <property type="match status" value="1"/>
</dbReference>
<dbReference type="NCBIfam" id="TIGR01646">
    <property type="entry name" value="vgr_GE"/>
    <property type="match status" value="1"/>
</dbReference>
<dbReference type="SUPFAM" id="SSF69279">
    <property type="entry name" value="Phage tail proteins"/>
    <property type="match status" value="2"/>
</dbReference>
<proteinExistence type="inferred from homology"/>
<accession>A0A7W0C6V4</accession>
<dbReference type="Pfam" id="PF04717">
    <property type="entry name" value="Phage_base_V"/>
    <property type="match status" value="1"/>
</dbReference>
<dbReference type="AlphaFoldDB" id="A0A7W0C6V4"/>
<dbReference type="InterPro" id="IPR017847">
    <property type="entry name" value="T6SS_RhsGE_Vgr_subset"/>
</dbReference>
<dbReference type="Gene3D" id="2.30.110.50">
    <property type="match status" value="1"/>
</dbReference>